<feature type="region of interest" description="Disordered" evidence="2">
    <location>
        <begin position="620"/>
        <end position="648"/>
    </location>
</feature>
<keyword evidence="1" id="KW-0862">Zinc</keyword>
<dbReference type="InterPro" id="IPR010999">
    <property type="entry name" value="Retrovr_matrix"/>
</dbReference>
<dbReference type="InterPro" id="IPR036946">
    <property type="entry name" value="G_retro_matrix_sf"/>
</dbReference>
<feature type="compositionally biased region" description="Low complexity" evidence="2">
    <location>
        <begin position="334"/>
        <end position="343"/>
    </location>
</feature>
<dbReference type="AlphaFoldDB" id="A0A803TAJ9"/>
<dbReference type="Proteomes" id="UP000001646">
    <property type="component" value="Chromosome 2"/>
</dbReference>
<feature type="region of interest" description="Disordered" evidence="2">
    <location>
        <begin position="278"/>
        <end position="362"/>
    </location>
</feature>
<reference evidence="4" key="2">
    <citation type="submission" date="2025-08" db="UniProtKB">
        <authorList>
            <consortium name="Ensembl"/>
        </authorList>
    </citation>
    <scope>IDENTIFICATION</scope>
</reference>
<dbReference type="Gene3D" id="4.10.60.10">
    <property type="entry name" value="Zinc finger, CCHC-type"/>
    <property type="match status" value="1"/>
</dbReference>
<evidence type="ECO:0000256" key="1">
    <source>
        <dbReference type="PROSITE-ProRule" id="PRU00047"/>
    </source>
</evidence>
<protein>
    <recommendedName>
        <fullName evidence="3">CCHC-type domain-containing protein</fullName>
    </recommendedName>
</protein>
<feature type="region of interest" description="Disordered" evidence="2">
    <location>
        <begin position="126"/>
        <end position="255"/>
    </location>
</feature>
<dbReference type="SUPFAM" id="SSF47943">
    <property type="entry name" value="Retrovirus capsid protein, N-terminal core domain"/>
    <property type="match status" value="1"/>
</dbReference>
<feature type="domain" description="CCHC-type" evidence="3">
    <location>
        <begin position="652"/>
        <end position="668"/>
    </location>
</feature>
<keyword evidence="1" id="KW-0479">Metal-binding</keyword>
<sequence length="679" mass="74667">MGVCSARLGRPTPADIPKDSPLGKILADWGGFASKNMVQARLVQLSKRKWPLVALEGGVAWPPHGSEDESLILKLQSHCHGEGKWTQLAYAAMFMALSQRESGRREGVQVFPCRDVGSKPTLLRSSSLDLLPLPPPPEEELLETFAYPPPYQPRPPSLTPPHPAPPPPVLSPAPIQSPQSDPSREPLLPGIPTLLDSLSQPPTLSPHLPSVPQPSPSSQPHLPSVSQPPIPSQPPQSSLLSPPPNPPILQSSFPSPSQFPFSFFNGYLPYTLPRGSPFPTPDPLASQTFHPLLLPSAPPAGTSPVSSAPPASQTTPPVPLAPKRPSPNFPPSTPSSGTSSLPPQRVSQTPEDPFEPLITKNSLRTRPATVMAPLREVVGARGDPVLIHVPFSTTDLITWKKTTAPLSQDPSEMTELFRTIFLTHRPSWADVMTLLGSLLTQEEKRRLLAAAQAEIMKADVDDGRDAEIIFPTKEDPSWDYNTNAGMMSLKAFHRAILAGLPLVYPRPINLSKYYDIKQTPEESPSDFYDRLCRTAKQWTHIDPSDPRNESSLNSLFIGRSCRDIRLKLQKLEGGAGMPISQLINIAFKVFHNREDAAAQKEEDDREAQAQVQAASMVAALAERDRGRGVGENRERPVWRDRGQGREPPREFRCYYCQQRGHFKRECPDLKDKGPESRVM</sequence>
<reference evidence="4" key="3">
    <citation type="submission" date="2025-09" db="UniProtKB">
        <authorList>
            <consortium name="Ensembl"/>
        </authorList>
    </citation>
    <scope>IDENTIFICATION</scope>
</reference>
<feature type="compositionally biased region" description="Low complexity" evidence="2">
    <location>
        <begin position="299"/>
        <end position="315"/>
    </location>
</feature>
<dbReference type="PANTHER" id="PTHR33166">
    <property type="entry name" value="GAG_P30 DOMAIN-CONTAINING PROTEIN"/>
    <property type="match status" value="1"/>
</dbReference>
<feature type="compositionally biased region" description="Basic and acidic residues" evidence="2">
    <location>
        <begin position="621"/>
        <end position="648"/>
    </location>
</feature>
<evidence type="ECO:0000313" key="4">
    <source>
        <dbReference type="Ensembl" id="ENSACAP00000032239.1"/>
    </source>
</evidence>
<dbReference type="SUPFAM" id="SSF57756">
    <property type="entry name" value="Retrovirus zinc finger-like domains"/>
    <property type="match status" value="1"/>
</dbReference>
<proteinExistence type="predicted"/>
<dbReference type="GO" id="GO:0019068">
    <property type="term" value="P:virion assembly"/>
    <property type="evidence" value="ECO:0007669"/>
    <property type="project" value="InterPro"/>
</dbReference>
<dbReference type="InParanoid" id="A0A803TAJ9"/>
<organism evidence="4 5">
    <name type="scientific">Anolis carolinensis</name>
    <name type="common">Green anole</name>
    <name type="synonym">American chameleon</name>
    <dbReference type="NCBI Taxonomy" id="28377"/>
    <lineage>
        <taxon>Eukaryota</taxon>
        <taxon>Metazoa</taxon>
        <taxon>Chordata</taxon>
        <taxon>Craniata</taxon>
        <taxon>Vertebrata</taxon>
        <taxon>Euteleostomi</taxon>
        <taxon>Lepidosauria</taxon>
        <taxon>Squamata</taxon>
        <taxon>Bifurcata</taxon>
        <taxon>Unidentata</taxon>
        <taxon>Episquamata</taxon>
        <taxon>Toxicofera</taxon>
        <taxon>Iguania</taxon>
        <taxon>Dactyloidae</taxon>
        <taxon>Anolis</taxon>
    </lineage>
</organism>
<evidence type="ECO:0000259" key="3">
    <source>
        <dbReference type="PROSITE" id="PS50158"/>
    </source>
</evidence>
<keyword evidence="5" id="KW-1185">Reference proteome</keyword>
<dbReference type="SUPFAM" id="SSF47836">
    <property type="entry name" value="Retroviral matrix proteins"/>
    <property type="match status" value="1"/>
</dbReference>
<feature type="compositionally biased region" description="Pro residues" evidence="2">
    <location>
        <begin position="316"/>
        <end position="333"/>
    </location>
</feature>
<dbReference type="Gene3D" id="1.10.375.10">
    <property type="entry name" value="Human Immunodeficiency Virus Type 1 Capsid Protein"/>
    <property type="match status" value="1"/>
</dbReference>
<dbReference type="GO" id="GO:0003676">
    <property type="term" value="F:nucleic acid binding"/>
    <property type="evidence" value="ECO:0007669"/>
    <property type="project" value="InterPro"/>
</dbReference>
<dbReference type="Pfam" id="PF00098">
    <property type="entry name" value="zf-CCHC"/>
    <property type="match status" value="1"/>
</dbReference>
<dbReference type="GeneTree" id="ENSGT01040000241918"/>
<evidence type="ECO:0000256" key="2">
    <source>
        <dbReference type="SAM" id="MobiDB-lite"/>
    </source>
</evidence>
<dbReference type="GO" id="GO:0008270">
    <property type="term" value="F:zinc ion binding"/>
    <property type="evidence" value="ECO:0007669"/>
    <property type="project" value="UniProtKB-KW"/>
</dbReference>
<keyword evidence="1" id="KW-0863">Zinc-finger</keyword>
<dbReference type="Pfam" id="PF02093">
    <property type="entry name" value="Gag_p30"/>
    <property type="match status" value="1"/>
</dbReference>
<dbReference type="InterPro" id="IPR003036">
    <property type="entry name" value="Gag_P30"/>
</dbReference>
<dbReference type="Ensembl" id="ENSACAT00000042304.1">
    <property type="protein sequence ID" value="ENSACAP00000032239.1"/>
    <property type="gene ID" value="ENSACAG00000038767.1"/>
</dbReference>
<reference evidence="4 5" key="1">
    <citation type="submission" date="2009-12" db="EMBL/GenBank/DDBJ databases">
        <title>The Genome Sequence of Anolis carolinensis (Green Anole Lizard).</title>
        <authorList>
            <consortium name="The Genome Sequencing Platform"/>
            <person name="Di Palma F."/>
            <person name="Alfoldi J."/>
            <person name="Heiman D."/>
            <person name="Young S."/>
            <person name="Grabherr M."/>
            <person name="Johnson J."/>
            <person name="Lander E.S."/>
            <person name="Lindblad-Toh K."/>
        </authorList>
    </citation>
    <scope>NUCLEOTIDE SEQUENCE [LARGE SCALE GENOMIC DNA]</scope>
    <source>
        <strain evidence="4 5">JBL SC #1</strain>
    </source>
</reference>
<name>A0A803TAJ9_ANOCA</name>
<feature type="compositionally biased region" description="Pro residues" evidence="2">
    <location>
        <begin position="147"/>
        <end position="171"/>
    </location>
</feature>
<evidence type="ECO:0000313" key="5">
    <source>
        <dbReference type="Proteomes" id="UP000001646"/>
    </source>
</evidence>
<dbReference type="InterPro" id="IPR050462">
    <property type="entry name" value="Retroviral_Gag-Pol_poly"/>
</dbReference>
<dbReference type="InterPro" id="IPR001878">
    <property type="entry name" value="Znf_CCHC"/>
</dbReference>
<dbReference type="InterPro" id="IPR008919">
    <property type="entry name" value="Retrov_capsid_N"/>
</dbReference>
<accession>A0A803TAJ9</accession>
<dbReference type="PROSITE" id="PS50158">
    <property type="entry name" value="ZF_CCHC"/>
    <property type="match status" value="1"/>
</dbReference>
<dbReference type="Gene3D" id="1.10.150.180">
    <property type="entry name" value="Gamma-retroviral matrix domain"/>
    <property type="match status" value="1"/>
</dbReference>
<dbReference type="SMART" id="SM00343">
    <property type="entry name" value="ZnF_C2HC"/>
    <property type="match status" value="1"/>
</dbReference>
<dbReference type="InterPro" id="IPR036875">
    <property type="entry name" value="Znf_CCHC_sf"/>
</dbReference>